<comment type="caution">
    <text evidence="5">The sequence shown here is derived from an EMBL/GenBank/DDBJ whole genome shotgun (WGS) entry which is preliminary data.</text>
</comment>
<evidence type="ECO:0000313" key="5">
    <source>
        <dbReference type="EMBL" id="NOT35155.1"/>
    </source>
</evidence>
<keyword evidence="3" id="KW-0560">Oxidoreductase</keyword>
<comment type="pathway">
    <text evidence="1">Cofactor biosynthesis; riboflavin biosynthesis.</text>
</comment>
<sequence length="177" mass="19496">MRSLTDAIVIGSETARLDDPRLTVRGVRGARQPLRVVCDADASLPLTLRLFRPPLARGTVLVCTRRATLARVRAFERRGVRVWRVRAGFGGVCPSTLAERLAREGRHEVMLEGGAALAGSWIHAGYVDRLALFTAPTLLGRDGLEWAPPLGDAIRRGRIERQQRLGADTLTLVELER</sequence>
<dbReference type="PANTHER" id="PTHR38011:SF7">
    <property type="entry name" value="2,5-DIAMINO-6-RIBOSYLAMINO-4(3H)-PYRIMIDINONE 5'-PHOSPHATE REDUCTASE"/>
    <property type="match status" value="1"/>
</dbReference>
<protein>
    <submittedName>
        <fullName evidence="5">RibD family protein</fullName>
    </submittedName>
</protein>
<dbReference type="Pfam" id="PF01872">
    <property type="entry name" value="RibD_C"/>
    <property type="match status" value="1"/>
</dbReference>
<dbReference type="InterPro" id="IPR024072">
    <property type="entry name" value="DHFR-like_dom_sf"/>
</dbReference>
<dbReference type="InterPro" id="IPR050765">
    <property type="entry name" value="Riboflavin_Biosynth_HTPR"/>
</dbReference>
<dbReference type="Proteomes" id="UP000580839">
    <property type="component" value="Unassembled WGS sequence"/>
</dbReference>
<accession>A0A849SSW8</accession>
<evidence type="ECO:0000313" key="6">
    <source>
        <dbReference type="Proteomes" id="UP000580839"/>
    </source>
</evidence>
<dbReference type="Gene3D" id="3.40.430.10">
    <property type="entry name" value="Dihydrofolate Reductase, subunit A"/>
    <property type="match status" value="1"/>
</dbReference>
<proteinExistence type="predicted"/>
<dbReference type="GO" id="GO:0008703">
    <property type="term" value="F:5-amino-6-(5-phosphoribosylamino)uracil reductase activity"/>
    <property type="evidence" value="ECO:0007669"/>
    <property type="project" value="InterPro"/>
</dbReference>
<reference evidence="5 6" key="1">
    <citation type="submission" date="2020-04" db="EMBL/GenBank/DDBJ databases">
        <title>Metagenomic profiling of ammonia- and methane-oxidizing microorganisms in a Dutch drinking water treatment plant.</title>
        <authorList>
            <person name="Poghosyan L."/>
            <person name="Leucker S."/>
        </authorList>
    </citation>
    <scope>NUCLEOTIDE SEQUENCE [LARGE SCALE GENOMIC DNA]</scope>
    <source>
        <strain evidence="5">S-RSF-IL-03</strain>
    </source>
</reference>
<dbReference type="GO" id="GO:0009231">
    <property type="term" value="P:riboflavin biosynthetic process"/>
    <property type="evidence" value="ECO:0007669"/>
    <property type="project" value="InterPro"/>
</dbReference>
<evidence type="ECO:0000256" key="2">
    <source>
        <dbReference type="ARBA" id="ARBA00022857"/>
    </source>
</evidence>
<keyword evidence="2" id="KW-0521">NADP</keyword>
<gene>
    <name evidence="5" type="ORF">HOP12_13495</name>
</gene>
<dbReference type="InterPro" id="IPR002734">
    <property type="entry name" value="RibDG_C"/>
</dbReference>
<evidence type="ECO:0000256" key="3">
    <source>
        <dbReference type="ARBA" id="ARBA00023002"/>
    </source>
</evidence>
<feature type="domain" description="Bacterial bifunctional deaminase-reductase C-terminal" evidence="4">
    <location>
        <begin position="1"/>
        <end position="142"/>
    </location>
</feature>
<dbReference type="PANTHER" id="PTHR38011">
    <property type="entry name" value="DIHYDROFOLATE REDUCTASE FAMILY PROTEIN (AFU_ORTHOLOGUE AFUA_8G06820)"/>
    <property type="match status" value="1"/>
</dbReference>
<organism evidence="5 6">
    <name type="scientific">Eiseniibacteriota bacterium</name>
    <dbReference type="NCBI Taxonomy" id="2212470"/>
    <lineage>
        <taxon>Bacteria</taxon>
        <taxon>Candidatus Eiseniibacteriota</taxon>
    </lineage>
</organism>
<dbReference type="AlphaFoldDB" id="A0A849SSW8"/>
<name>A0A849SSW8_UNCEI</name>
<dbReference type="EMBL" id="JABFRW010000178">
    <property type="protein sequence ID" value="NOT35155.1"/>
    <property type="molecule type" value="Genomic_DNA"/>
</dbReference>
<evidence type="ECO:0000256" key="1">
    <source>
        <dbReference type="ARBA" id="ARBA00005104"/>
    </source>
</evidence>
<evidence type="ECO:0000259" key="4">
    <source>
        <dbReference type="Pfam" id="PF01872"/>
    </source>
</evidence>
<dbReference type="SUPFAM" id="SSF53597">
    <property type="entry name" value="Dihydrofolate reductase-like"/>
    <property type="match status" value="1"/>
</dbReference>